<dbReference type="InterPro" id="IPR006015">
    <property type="entry name" value="Universal_stress_UspA"/>
</dbReference>
<evidence type="ECO:0000313" key="2">
    <source>
        <dbReference type="EMBL" id="CAC5381392.1"/>
    </source>
</evidence>
<dbReference type="Proteomes" id="UP000507470">
    <property type="component" value="Unassembled WGS sequence"/>
</dbReference>
<keyword evidence="3" id="KW-1185">Reference proteome</keyword>
<dbReference type="OrthoDB" id="843225at2759"/>
<dbReference type="Pfam" id="PF00582">
    <property type="entry name" value="Usp"/>
    <property type="match status" value="2"/>
</dbReference>
<reference evidence="2 3" key="1">
    <citation type="submission" date="2020-06" db="EMBL/GenBank/DDBJ databases">
        <authorList>
            <person name="Li R."/>
            <person name="Bekaert M."/>
        </authorList>
    </citation>
    <scope>NUCLEOTIDE SEQUENCE [LARGE SCALE GENOMIC DNA]</scope>
    <source>
        <strain evidence="3">wild</strain>
    </source>
</reference>
<protein>
    <recommendedName>
        <fullName evidence="1">UspA domain-containing protein</fullName>
    </recommendedName>
</protein>
<evidence type="ECO:0000313" key="3">
    <source>
        <dbReference type="Proteomes" id="UP000507470"/>
    </source>
</evidence>
<dbReference type="Gene3D" id="3.40.50.620">
    <property type="entry name" value="HUPs"/>
    <property type="match status" value="2"/>
</dbReference>
<dbReference type="InterPro" id="IPR014729">
    <property type="entry name" value="Rossmann-like_a/b/a_fold"/>
</dbReference>
<feature type="domain" description="UspA" evidence="1">
    <location>
        <begin position="10"/>
        <end position="152"/>
    </location>
</feature>
<dbReference type="PRINTS" id="PR01438">
    <property type="entry name" value="UNVRSLSTRESS"/>
</dbReference>
<proteinExistence type="predicted"/>
<dbReference type="SUPFAM" id="SSF52402">
    <property type="entry name" value="Adenine nucleotide alpha hydrolases-like"/>
    <property type="match status" value="2"/>
</dbReference>
<dbReference type="PANTHER" id="PTHR31964">
    <property type="entry name" value="ADENINE NUCLEOTIDE ALPHA HYDROLASES-LIKE SUPERFAMILY PROTEIN"/>
    <property type="match status" value="1"/>
</dbReference>
<name>A0A6J8BC01_MYTCO</name>
<dbReference type="PANTHER" id="PTHR31964:SF113">
    <property type="entry name" value="USPA DOMAIN-CONTAINING PROTEIN"/>
    <property type="match status" value="1"/>
</dbReference>
<gene>
    <name evidence="2" type="ORF">MCOR_17268</name>
</gene>
<organism evidence="2 3">
    <name type="scientific">Mytilus coruscus</name>
    <name type="common">Sea mussel</name>
    <dbReference type="NCBI Taxonomy" id="42192"/>
    <lineage>
        <taxon>Eukaryota</taxon>
        <taxon>Metazoa</taxon>
        <taxon>Spiralia</taxon>
        <taxon>Lophotrochozoa</taxon>
        <taxon>Mollusca</taxon>
        <taxon>Bivalvia</taxon>
        <taxon>Autobranchia</taxon>
        <taxon>Pteriomorphia</taxon>
        <taxon>Mytilida</taxon>
        <taxon>Mytiloidea</taxon>
        <taxon>Mytilidae</taxon>
        <taxon>Mytilinae</taxon>
        <taxon>Mytilus</taxon>
    </lineage>
</organism>
<dbReference type="AlphaFoldDB" id="A0A6J8BC01"/>
<accession>A0A6J8BC01</accession>
<evidence type="ECO:0000259" key="1">
    <source>
        <dbReference type="Pfam" id="PF00582"/>
    </source>
</evidence>
<dbReference type="CDD" id="cd23659">
    <property type="entry name" value="USP_At3g01520-like"/>
    <property type="match status" value="2"/>
</dbReference>
<sequence length="320" mass="35573">MEGQGCVQKRVIVVAMDGSTEAESALQWFANNIYKKGDDVVVVHCLHHTAHYTMGSVWAPVDSQAIARAFEEESNHAAKVCSQLTNLLHKYEIVGKVMQLQGDPGHQIVTTAEECRASFIVVGCRGIGVIRRTVLGSVSDYIVHHSNIPVLLKMDRERCIQNRVVVIAMDGSTEAESALQWYAKNIYQKEDQVKVVYCLHHTSHYTMDPSHGGSGWNPFTTFWVANDTKTMAEKFEKESQNAAKVTSHIEKLLQKFEINGKVIRVQGDPGHAILTTAEECKATCIVIGSRGVGAFRRTVMGSVSDYILHHSNIPVLVYRH</sequence>
<feature type="domain" description="UspA" evidence="1">
    <location>
        <begin position="231"/>
        <end position="319"/>
    </location>
</feature>
<dbReference type="EMBL" id="CACVKT020003055">
    <property type="protein sequence ID" value="CAC5381392.1"/>
    <property type="molecule type" value="Genomic_DNA"/>
</dbReference>
<dbReference type="InterPro" id="IPR006016">
    <property type="entry name" value="UspA"/>
</dbReference>